<comment type="caution">
    <text evidence="2">The sequence shown here is derived from an EMBL/GenBank/DDBJ whole genome shotgun (WGS) entry which is preliminary data.</text>
</comment>
<gene>
    <name evidence="2" type="ORF">Daesc_009061</name>
</gene>
<name>A0AAX6M8K6_9PEZI</name>
<feature type="compositionally biased region" description="Polar residues" evidence="1">
    <location>
        <begin position="398"/>
        <end position="407"/>
    </location>
</feature>
<sequence>MDFCSTCGDCMTPPWKQKDCKDCSRRHRLKRKRESEDDETPDTNQETDDAEGEKSPNQVSGRRTKGRSKGKGKTRRNPSKAVKKKTPFFEKPMPVEDPWHGYTYASPYPNSILNNYPHGTKRSPFAFAQTPMFGYYDNNITPTPGYNYTGYNYNGYANAFPNIQPQFHDYCELVTPTSNTLHSRNESNAGNALNVAEQHTYGDAASSSWPYLSQNNAETEEIDLTYSPLSKHIGIFEEEHSKVTKPVFERRKYNDFNTTSSPGYQEGGDMFDSMSPFSEYNWKGGFPPGCTPPSEDFADNDFVTFNNTPPLAKGARDSRTVTPKDASGSQSRESNAPSPFRSPSPLSNDDWSDGMAAPRGTPTSAYSGRNTFHTPQGKTKGKRASTECISRPREPSGDTFSPVTGSIESPGPVLNLHP</sequence>
<keyword evidence="3" id="KW-1185">Reference proteome</keyword>
<feature type="compositionally biased region" description="Polar residues" evidence="1">
    <location>
        <begin position="327"/>
        <end position="337"/>
    </location>
</feature>
<organism evidence="2 3">
    <name type="scientific">Daldinia eschscholtzii</name>
    <dbReference type="NCBI Taxonomy" id="292717"/>
    <lineage>
        <taxon>Eukaryota</taxon>
        <taxon>Fungi</taxon>
        <taxon>Dikarya</taxon>
        <taxon>Ascomycota</taxon>
        <taxon>Pezizomycotina</taxon>
        <taxon>Sordariomycetes</taxon>
        <taxon>Xylariomycetidae</taxon>
        <taxon>Xylariales</taxon>
        <taxon>Hypoxylaceae</taxon>
        <taxon>Daldinia</taxon>
    </lineage>
</organism>
<dbReference type="Proteomes" id="UP001369815">
    <property type="component" value="Unassembled WGS sequence"/>
</dbReference>
<feature type="region of interest" description="Disordered" evidence="1">
    <location>
        <begin position="285"/>
        <end position="418"/>
    </location>
</feature>
<feature type="compositionally biased region" description="Basic residues" evidence="1">
    <location>
        <begin position="62"/>
        <end position="86"/>
    </location>
</feature>
<evidence type="ECO:0000256" key="1">
    <source>
        <dbReference type="SAM" id="MobiDB-lite"/>
    </source>
</evidence>
<reference evidence="2 3" key="1">
    <citation type="journal article" date="2024" name="Front Chem Biol">
        <title>Unveiling the potential of Daldinia eschscholtzii MFLUCC 19-0629 through bioactivity and bioinformatics studies for enhanced sustainable agriculture production.</title>
        <authorList>
            <person name="Brooks S."/>
            <person name="Weaver J.A."/>
            <person name="Klomchit A."/>
            <person name="Alharthi S.A."/>
            <person name="Onlamun T."/>
            <person name="Nurani R."/>
            <person name="Vong T.K."/>
            <person name="Alberti F."/>
            <person name="Greco C."/>
        </authorList>
    </citation>
    <scope>NUCLEOTIDE SEQUENCE [LARGE SCALE GENOMIC DNA]</scope>
    <source>
        <strain evidence="2">MFLUCC 19-0629</strain>
    </source>
</reference>
<feature type="compositionally biased region" description="Acidic residues" evidence="1">
    <location>
        <begin position="36"/>
        <end position="51"/>
    </location>
</feature>
<feature type="compositionally biased region" description="Polar residues" evidence="1">
    <location>
        <begin position="361"/>
        <end position="377"/>
    </location>
</feature>
<evidence type="ECO:0000313" key="3">
    <source>
        <dbReference type="Proteomes" id="UP001369815"/>
    </source>
</evidence>
<feature type="region of interest" description="Disordered" evidence="1">
    <location>
        <begin position="1"/>
        <end position="88"/>
    </location>
</feature>
<accession>A0AAX6M8K6</accession>
<dbReference type="AlphaFoldDB" id="A0AAX6M8K6"/>
<protein>
    <submittedName>
        <fullName evidence="2">Uncharacterized protein</fullName>
    </submittedName>
</protein>
<proteinExistence type="predicted"/>
<dbReference type="EMBL" id="JBANMG010000009">
    <property type="protein sequence ID" value="KAK6948989.1"/>
    <property type="molecule type" value="Genomic_DNA"/>
</dbReference>
<evidence type="ECO:0000313" key="2">
    <source>
        <dbReference type="EMBL" id="KAK6948989.1"/>
    </source>
</evidence>